<proteinExistence type="predicted"/>
<dbReference type="EMBL" id="BAAAUT010000023">
    <property type="protein sequence ID" value="GAA3138658.1"/>
    <property type="molecule type" value="Genomic_DNA"/>
</dbReference>
<dbReference type="Proteomes" id="UP001500320">
    <property type="component" value="Unassembled WGS sequence"/>
</dbReference>
<accession>A0ABP6N761</accession>
<dbReference type="RefSeq" id="WP_344860185.1">
    <property type="nucleotide sequence ID" value="NZ_BAAAUT010000023.1"/>
</dbReference>
<evidence type="ECO:0000313" key="2">
    <source>
        <dbReference type="Proteomes" id="UP001500320"/>
    </source>
</evidence>
<evidence type="ECO:0000313" key="1">
    <source>
        <dbReference type="EMBL" id="GAA3138658.1"/>
    </source>
</evidence>
<protein>
    <submittedName>
        <fullName evidence="1">Uncharacterized protein</fullName>
    </submittedName>
</protein>
<sequence length="78" mass="8380">MALVTRDDVRRLLESPDPGATLVLVEGRCAVLPEGRAEGLVLVSRRDLDPGLADGGQDDRRLDQLADRLDGMARDLGA</sequence>
<name>A0ABP6N761_9ACTN</name>
<comment type="caution">
    <text evidence="1">The sequence shown here is derived from an EMBL/GenBank/DDBJ whole genome shotgun (WGS) entry which is preliminary data.</text>
</comment>
<gene>
    <name evidence="1" type="ORF">GCM10010466_32020</name>
</gene>
<keyword evidence="2" id="KW-1185">Reference proteome</keyword>
<organism evidence="1 2">
    <name type="scientific">Planomonospora alba</name>
    <dbReference type="NCBI Taxonomy" id="161354"/>
    <lineage>
        <taxon>Bacteria</taxon>
        <taxon>Bacillati</taxon>
        <taxon>Actinomycetota</taxon>
        <taxon>Actinomycetes</taxon>
        <taxon>Streptosporangiales</taxon>
        <taxon>Streptosporangiaceae</taxon>
        <taxon>Planomonospora</taxon>
    </lineage>
</organism>
<reference evidence="2" key="1">
    <citation type="journal article" date="2019" name="Int. J. Syst. Evol. Microbiol.">
        <title>The Global Catalogue of Microorganisms (GCM) 10K type strain sequencing project: providing services to taxonomists for standard genome sequencing and annotation.</title>
        <authorList>
            <consortium name="The Broad Institute Genomics Platform"/>
            <consortium name="The Broad Institute Genome Sequencing Center for Infectious Disease"/>
            <person name="Wu L."/>
            <person name="Ma J."/>
        </authorList>
    </citation>
    <scope>NUCLEOTIDE SEQUENCE [LARGE SCALE GENOMIC DNA]</scope>
    <source>
        <strain evidence="2">JCM 9373</strain>
    </source>
</reference>